<keyword evidence="3 5" id="KW-0067">ATP-binding</keyword>
<feature type="domain" description="ABC transporter" evidence="4">
    <location>
        <begin position="4"/>
        <end position="242"/>
    </location>
</feature>
<comment type="caution">
    <text evidence="5">The sequence shown here is derived from an EMBL/GenBank/DDBJ whole genome shotgun (WGS) entry which is preliminary data.</text>
</comment>
<protein>
    <submittedName>
        <fullName evidence="5">Phospholipid/cholesterol/gamma-HCH transport system ATP-binding protein</fullName>
    </submittedName>
</protein>
<keyword evidence="2" id="KW-0547">Nucleotide-binding</keyword>
<dbReference type="PANTHER" id="PTHR43023">
    <property type="entry name" value="PROTEIN TRIGALACTOSYLDIACYLGLYCEROL 3, CHLOROPLASTIC"/>
    <property type="match status" value="1"/>
</dbReference>
<dbReference type="SUPFAM" id="SSF52540">
    <property type="entry name" value="P-loop containing nucleoside triphosphate hydrolases"/>
    <property type="match status" value="1"/>
</dbReference>
<dbReference type="InterPro" id="IPR027417">
    <property type="entry name" value="P-loop_NTPase"/>
</dbReference>
<dbReference type="InterPro" id="IPR003439">
    <property type="entry name" value="ABC_transporter-like_ATP-bd"/>
</dbReference>
<evidence type="ECO:0000256" key="2">
    <source>
        <dbReference type="ARBA" id="ARBA00022741"/>
    </source>
</evidence>
<evidence type="ECO:0000313" key="5">
    <source>
        <dbReference type="EMBL" id="GAX87942.1"/>
    </source>
</evidence>
<dbReference type="Proteomes" id="UP000217944">
    <property type="component" value="Unassembled WGS sequence"/>
</dbReference>
<reference evidence="5 6" key="1">
    <citation type="journal article" date="2017" name="Syst. Appl. Microbiol.">
        <title>Lebetimonas natsushimae sp. nov., a novel strictly anaerobic, moderately thermophilic chemoautotroph isolated from a deep-sea hydrothermal vent polychaete nest in the Mid-Okinawa Trough.</title>
        <authorList>
            <person name="Nagata R."/>
            <person name="Takaki Y."/>
            <person name="Tame A."/>
            <person name="Nunoura T."/>
            <person name="Muto H."/>
            <person name="Mino S."/>
            <person name="Sawayama S."/>
            <person name="Takai K."/>
            <person name="Nakagawa S."/>
        </authorList>
    </citation>
    <scope>NUCLEOTIDE SEQUENCE [LARGE SCALE GENOMIC DNA]</scope>
    <source>
        <strain evidence="5 6">HS1857</strain>
    </source>
</reference>
<dbReference type="PROSITE" id="PS50893">
    <property type="entry name" value="ABC_TRANSPORTER_2"/>
    <property type="match status" value="1"/>
</dbReference>
<evidence type="ECO:0000256" key="3">
    <source>
        <dbReference type="ARBA" id="ARBA00022840"/>
    </source>
</evidence>
<keyword evidence="6" id="KW-1185">Reference proteome</keyword>
<evidence type="ECO:0000256" key="1">
    <source>
        <dbReference type="ARBA" id="ARBA00022448"/>
    </source>
</evidence>
<evidence type="ECO:0000259" key="4">
    <source>
        <dbReference type="PROSITE" id="PS50893"/>
    </source>
</evidence>
<keyword evidence="1" id="KW-0813">Transport</keyword>
<sequence>MEMIQIRHLRKVFGKKEVLKDINLDIVDKKITYILGMSGQGKSTIIKHIVGLLKPTSGNVLVDGVDVAKADIKTLYEIRKKVGFTFQEGALFDSMTIFDNVAFPLVEHTNLSKKEIEKKVFETLEMVGLEAKRVAYLYPHELSGGMRKRAATARSIIMTPKYILYDEPTSGLDPIISDKITRMIMQLNKNYNMTSVVISHDLKETFKSADFVALLFNGKIIEYGDVESFKNSQNPIVRAFIEGNAEKYEKLADGI</sequence>
<dbReference type="AlphaFoldDB" id="A0A292YAI7"/>
<gene>
    <name evidence="5" type="ORF">LNAT_P1239</name>
</gene>
<accession>A0A292YAI7</accession>
<dbReference type="Gene3D" id="3.40.50.300">
    <property type="entry name" value="P-loop containing nucleotide triphosphate hydrolases"/>
    <property type="match status" value="1"/>
</dbReference>
<evidence type="ECO:0000313" key="6">
    <source>
        <dbReference type="Proteomes" id="UP000217944"/>
    </source>
</evidence>
<dbReference type="PANTHER" id="PTHR43023:SF6">
    <property type="entry name" value="INTERMEMBRANE PHOSPHOLIPID TRANSPORT SYSTEM ATP-BINDING PROTEIN MLAF"/>
    <property type="match status" value="1"/>
</dbReference>
<dbReference type="CDD" id="cd03261">
    <property type="entry name" value="ABC_Org_Solvent_Resistant"/>
    <property type="match status" value="1"/>
</dbReference>
<dbReference type="GO" id="GO:0005524">
    <property type="term" value="F:ATP binding"/>
    <property type="evidence" value="ECO:0007669"/>
    <property type="project" value="UniProtKB-KW"/>
</dbReference>
<dbReference type="GO" id="GO:0016887">
    <property type="term" value="F:ATP hydrolysis activity"/>
    <property type="evidence" value="ECO:0007669"/>
    <property type="project" value="InterPro"/>
</dbReference>
<dbReference type="Pfam" id="PF00005">
    <property type="entry name" value="ABC_tran"/>
    <property type="match status" value="1"/>
</dbReference>
<proteinExistence type="predicted"/>
<name>A0A292YAI7_9BACT</name>
<dbReference type="SMART" id="SM00382">
    <property type="entry name" value="AAA"/>
    <property type="match status" value="1"/>
</dbReference>
<organism evidence="5 6">
    <name type="scientific">Lebetimonas natsushimae</name>
    <dbReference type="NCBI Taxonomy" id="1936991"/>
    <lineage>
        <taxon>Bacteria</taxon>
        <taxon>Pseudomonadati</taxon>
        <taxon>Campylobacterota</taxon>
        <taxon>Epsilonproteobacteria</taxon>
        <taxon>Nautiliales</taxon>
        <taxon>Nautiliaceae</taxon>
        <taxon>Lebetimonas</taxon>
    </lineage>
</organism>
<dbReference type="EMBL" id="BDME01000002">
    <property type="protein sequence ID" value="GAX87942.1"/>
    <property type="molecule type" value="Genomic_DNA"/>
</dbReference>
<dbReference type="InterPro" id="IPR003593">
    <property type="entry name" value="AAA+_ATPase"/>
</dbReference>